<sequence>MNTMTDLQQLEAVLTPLKIDDVVGANGFVMRSGKNDAHSKVGILLVHGLTGTPSEMKHFGKVIARRGVTVACHELAGHCASIDDLKATTWRDWYKSVEIAFEALSNECEQVYVGGLSMGALLSMLLAAEKGKRVNGTFLLSATFFYDGWNMPKFKQKFLLPLVLYSPLKYFMEWEETSPYGIKDERTRALVAAILDNKDAKTADKIGYFKTPATVILESVRLMSAAKRCMKDILSPTLIVHSTEDDMASLKNAYFIQENIAAEIVETYFVDDTYHVVTLDKRKDDIAKRVAKFCLELSSLPDTVGARKPATSAL</sequence>
<dbReference type="Pfam" id="PF12146">
    <property type="entry name" value="Hydrolase_4"/>
    <property type="match status" value="1"/>
</dbReference>
<feature type="domain" description="Serine aminopeptidase S33" evidence="1">
    <location>
        <begin position="40"/>
        <end position="281"/>
    </location>
</feature>
<dbReference type="SUPFAM" id="SSF53474">
    <property type="entry name" value="alpha/beta-Hydrolases"/>
    <property type="match status" value="1"/>
</dbReference>
<gene>
    <name evidence="2" type="ORF">ZMTM_23890</name>
</gene>
<dbReference type="InterPro" id="IPR029058">
    <property type="entry name" value="AB_hydrolase_fold"/>
</dbReference>
<dbReference type="InterPro" id="IPR050471">
    <property type="entry name" value="AB_hydrolase"/>
</dbReference>
<name>A0A8D5G5L7_9PROT</name>
<dbReference type="Proteomes" id="UP000826722">
    <property type="component" value="Chromosome"/>
</dbReference>
<evidence type="ECO:0000259" key="1">
    <source>
        <dbReference type="Pfam" id="PF12146"/>
    </source>
</evidence>
<evidence type="ECO:0000313" key="2">
    <source>
        <dbReference type="EMBL" id="BCM26130.1"/>
    </source>
</evidence>
<protein>
    <recommendedName>
        <fullName evidence="1">Serine aminopeptidase S33 domain-containing protein</fullName>
    </recommendedName>
</protein>
<dbReference type="KEGG" id="mpau:ZMTM_23890"/>
<dbReference type="EMBL" id="AP024110">
    <property type="protein sequence ID" value="BCM26130.1"/>
    <property type="molecule type" value="Genomic_DNA"/>
</dbReference>
<dbReference type="InterPro" id="IPR022742">
    <property type="entry name" value="Hydrolase_4"/>
</dbReference>
<dbReference type="AlphaFoldDB" id="A0A8D5G5L7"/>
<evidence type="ECO:0000313" key="3">
    <source>
        <dbReference type="Proteomes" id="UP000826722"/>
    </source>
</evidence>
<organism evidence="2 3">
    <name type="scientific">Methyloradius palustris</name>
    <dbReference type="NCBI Taxonomy" id="2778876"/>
    <lineage>
        <taxon>Bacteria</taxon>
        <taxon>Pseudomonadati</taxon>
        <taxon>Pseudomonadota</taxon>
        <taxon>Betaproteobacteria</taxon>
        <taxon>Nitrosomonadales</taxon>
        <taxon>Methylophilaceae</taxon>
        <taxon>Methyloradius</taxon>
    </lineage>
</organism>
<accession>A0A8D5G5L7</accession>
<dbReference type="PANTHER" id="PTHR43433">
    <property type="entry name" value="HYDROLASE, ALPHA/BETA FOLD FAMILY PROTEIN"/>
    <property type="match status" value="1"/>
</dbReference>
<proteinExistence type="predicted"/>
<dbReference type="Gene3D" id="3.40.50.1820">
    <property type="entry name" value="alpha/beta hydrolase"/>
    <property type="match status" value="1"/>
</dbReference>
<keyword evidence="3" id="KW-1185">Reference proteome</keyword>
<reference evidence="2" key="1">
    <citation type="journal article" date="2021" name="Arch. Microbiol.">
        <title>Methyloradius palustris gen. nov., sp. nov., a methanol-oxidizing bacterium isolated from snow.</title>
        <authorList>
            <person name="Miyadera T."/>
            <person name="Kojima H."/>
            <person name="Fukui M."/>
        </authorList>
    </citation>
    <scope>NUCLEOTIDE SEQUENCE</scope>
    <source>
        <strain evidence="2">Zm11</strain>
    </source>
</reference>
<dbReference type="RefSeq" id="WP_225907038.1">
    <property type="nucleotide sequence ID" value="NZ_AP024110.1"/>
</dbReference>
<dbReference type="PANTHER" id="PTHR43433:SF5">
    <property type="entry name" value="AB HYDROLASE-1 DOMAIN-CONTAINING PROTEIN"/>
    <property type="match status" value="1"/>
</dbReference>